<dbReference type="Proteomes" id="UP000772434">
    <property type="component" value="Unassembled WGS sequence"/>
</dbReference>
<dbReference type="AlphaFoldDB" id="A0A9P5P9H5"/>
<name>A0A9P5P9H5_9AGAR</name>
<proteinExistence type="predicted"/>
<evidence type="ECO:0000313" key="2">
    <source>
        <dbReference type="Proteomes" id="UP000772434"/>
    </source>
</evidence>
<comment type="caution">
    <text evidence="1">The sequence shown here is derived from an EMBL/GenBank/DDBJ whole genome shotgun (WGS) entry which is preliminary data.</text>
</comment>
<sequence length="131" mass="15185">MPWMCFGFLVPDERVQNLGKILFEHDHPNRTVPDRVAHATYGASASMAFLSQAKEIWTRPDVIMVYTRNRQSIERVVSLFDNFSTPPGKLGTSKYPGPKQVTPEIIEQFQKFLEIDTKPRWYYMVDQPHGL</sequence>
<organism evidence="1 2">
    <name type="scientific">Rhodocollybia butyracea</name>
    <dbReference type="NCBI Taxonomy" id="206335"/>
    <lineage>
        <taxon>Eukaryota</taxon>
        <taxon>Fungi</taxon>
        <taxon>Dikarya</taxon>
        <taxon>Basidiomycota</taxon>
        <taxon>Agaricomycotina</taxon>
        <taxon>Agaricomycetes</taxon>
        <taxon>Agaricomycetidae</taxon>
        <taxon>Agaricales</taxon>
        <taxon>Marasmiineae</taxon>
        <taxon>Omphalotaceae</taxon>
        <taxon>Rhodocollybia</taxon>
    </lineage>
</organism>
<accession>A0A9P5P9H5</accession>
<protein>
    <submittedName>
        <fullName evidence="1">Uncharacterized protein</fullName>
    </submittedName>
</protein>
<gene>
    <name evidence="1" type="ORF">BDP27DRAFT_1371708</name>
</gene>
<reference evidence="1" key="1">
    <citation type="submission" date="2020-11" db="EMBL/GenBank/DDBJ databases">
        <authorList>
            <consortium name="DOE Joint Genome Institute"/>
            <person name="Ahrendt S."/>
            <person name="Riley R."/>
            <person name="Andreopoulos W."/>
            <person name="Labutti K."/>
            <person name="Pangilinan J."/>
            <person name="Ruiz-Duenas F.J."/>
            <person name="Barrasa J.M."/>
            <person name="Sanchez-Garcia M."/>
            <person name="Camarero S."/>
            <person name="Miyauchi S."/>
            <person name="Serrano A."/>
            <person name="Linde D."/>
            <person name="Babiker R."/>
            <person name="Drula E."/>
            <person name="Ayuso-Fernandez I."/>
            <person name="Pacheco R."/>
            <person name="Padilla G."/>
            <person name="Ferreira P."/>
            <person name="Barriuso J."/>
            <person name="Kellner H."/>
            <person name="Castanera R."/>
            <person name="Alfaro M."/>
            <person name="Ramirez L."/>
            <person name="Pisabarro A.G."/>
            <person name="Kuo A."/>
            <person name="Tritt A."/>
            <person name="Lipzen A."/>
            <person name="He G."/>
            <person name="Yan M."/>
            <person name="Ng V."/>
            <person name="Cullen D."/>
            <person name="Martin F."/>
            <person name="Rosso M.-N."/>
            <person name="Henrissat B."/>
            <person name="Hibbett D."/>
            <person name="Martinez A.T."/>
            <person name="Grigoriev I.V."/>
        </authorList>
    </citation>
    <scope>NUCLEOTIDE SEQUENCE</scope>
    <source>
        <strain evidence="1">AH 40177</strain>
    </source>
</reference>
<dbReference type="EMBL" id="JADNRY010000315">
    <property type="protein sequence ID" value="KAF9059246.1"/>
    <property type="molecule type" value="Genomic_DNA"/>
</dbReference>
<evidence type="ECO:0000313" key="1">
    <source>
        <dbReference type="EMBL" id="KAF9059246.1"/>
    </source>
</evidence>
<keyword evidence="2" id="KW-1185">Reference proteome</keyword>